<feature type="transmembrane region" description="Helical" evidence="1">
    <location>
        <begin position="274"/>
        <end position="303"/>
    </location>
</feature>
<keyword evidence="1" id="KW-0472">Membrane</keyword>
<evidence type="ECO:0000256" key="1">
    <source>
        <dbReference type="SAM" id="Phobius"/>
    </source>
</evidence>
<keyword evidence="1" id="KW-0812">Transmembrane</keyword>
<dbReference type="PANTHER" id="PTHR30188:SF3">
    <property type="entry name" value="ABC TRANSPORTER PERMEASE"/>
    <property type="match status" value="1"/>
</dbReference>
<dbReference type="PANTHER" id="PTHR30188">
    <property type="entry name" value="ABC TRANSPORTER PERMEASE PROTEIN-RELATED"/>
    <property type="match status" value="1"/>
</dbReference>
<feature type="transmembrane region" description="Helical" evidence="1">
    <location>
        <begin position="323"/>
        <end position="346"/>
    </location>
</feature>
<keyword evidence="3" id="KW-1185">Reference proteome</keyword>
<reference evidence="2 3" key="1">
    <citation type="submission" date="2024-07" db="EMBL/GenBank/DDBJ databases">
        <authorList>
            <person name="Kang M."/>
        </authorList>
    </citation>
    <scope>NUCLEOTIDE SEQUENCE [LARGE SCALE GENOMIC DNA]</scope>
    <source>
        <strain evidence="2 3">DFM31</strain>
    </source>
</reference>
<gene>
    <name evidence="2" type="ORF">AB0T83_16620</name>
</gene>
<dbReference type="RefSeq" id="WP_366194354.1">
    <property type="nucleotide sequence ID" value="NZ_JBFBVU010000028.1"/>
</dbReference>
<organism evidence="2 3">
    <name type="scientific">Meridianimarinicoccus marinus</name>
    <dbReference type="NCBI Taxonomy" id="3231483"/>
    <lineage>
        <taxon>Bacteria</taxon>
        <taxon>Pseudomonadati</taxon>
        <taxon>Pseudomonadota</taxon>
        <taxon>Alphaproteobacteria</taxon>
        <taxon>Rhodobacterales</taxon>
        <taxon>Paracoccaceae</taxon>
        <taxon>Meridianimarinicoccus</taxon>
    </lineage>
</organism>
<name>A0ABV3LA27_9RHOB</name>
<evidence type="ECO:0000313" key="2">
    <source>
        <dbReference type="EMBL" id="MEV8468401.1"/>
    </source>
</evidence>
<dbReference type="EMBL" id="JBFBVU010000028">
    <property type="protein sequence ID" value="MEV8468401.1"/>
    <property type="molecule type" value="Genomic_DNA"/>
</dbReference>
<dbReference type="InterPro" id="IPR030802">
    <property type="entry name" value="Permease_MalE"/>
</dbReference>
<accession>A0ABV3LA27</accession>
<sequence>MTVVSDGISDRTAGAYSVDMRPEGVALLSFSGDWTLQAKPPGAGAITSDIGANTGLRRIGFDTGALATWDSTFVTAILGVVTQSKAAGIDVDLAGLPAGAQRLVTLATAVPERQGARRTATRDGLLVGLGKWWLSAQKSMLETVSFVGEATIALLRFCTGRARFRRVDLMIALEDCGPKALPIVTLISVLIGLILAFVGAIQLRQFGAQIYVADLVAIAMAREMAAIMTGIIMAGRTGAAFAAQLGTMQVNEETDAFRTLGFSPMEFLVLPRMLALIVMMPLLCIYANILGIIGGGIVGVLMLDLTPTAYYVETIASVSLTDFGIGISKSVIFGIVVALAGCLKGLQSGRSASAVGDAATSAVVLSIVMIIVLDGFFAVVTSVIGI</sequence>
<proteinExistence type="predicted"/>
<feature type="transmembrane region" description="Helical" evidence="1">
    <location>
        <begin position="358"/>
        <end position="384"/>
    </location>
</feature>
<dbReference type="Proteomes" id="UP001553161">
    <property type="component" value="Unassembled WGS sequence"/>
</dbReference>
<keyword evidence="1" id="KW-1133">Transmembrane helix</keyword>
<evidence type="ECO:0000313" key="3">
    <source>
        <dbReference type="Proteomes" id="UP001553161"/>
    </source>
</evidence>
<protein>
    <submittedName>
        <fullName evidence="2">ABC transporter permease</fullName>
    </submittedName>
</protein>
<comment type="caution">
    <text evidence="2">The sequence shown here is derived from an EMBL/GenBank/DDBJ whole genome shotgun (WGS) entry which is preliminary data.</text>
</comment>
<feature type="transmembrane region" description="Helical" evidence="1">
    <location>
        <begin position="180"/>
        <end position="201"/>
    </location>
</feature>
<dbReference type="Pfam" id="PF02405">
    <property type="entry name" value="MlaE"/>
    <property type="match status" value="1"/>
</dbReference>